<protein>
    <submittedName>
        <fullName evidence="2">Uncharacterized protein</fullName>
    </submittedName>
</protein>
<organism evidence="2 3">
    <name type="scientific">Trichoderma harzianum</name>
    <name type="common">Hypocrea lixii</name>
    <dbReference type="NCBI Taxonomy" id="5544"/>
    <lineage>
        <taxon>Eukaryota</taxon>
        <taxon>Fungi</taxon>
        <taxon>Dikarya</taxon>
        <taxon>Ascomycota</taxon>
        <taxon>Pezizomycotina</taxon>
        <taxon>Sordariomycetes</taxon>
        <taxon>Hypocreomycetidae</taxon>
        <taxon>Hypocreales</taxon>
        <taxon>Hypocreaceae</taxon>
        <taxon>Trichoderma</taxon>
    </lineage>
</organism>
<feature type="signal peptide" evidence="1">
    <location>
        <begin position="1"/>
        <end position="29"/>
    </location>
</feature>
<dbReference type="Proteomes" id="UP000236290">
    <property type="component" value="Unassembled WGS sequence"/>
</dbReference>
<comment type="caution">
    <text evidence="2">The sequence shown here is derived from an EMBL/GenBank/DDBJ whole genome shotgun (WGS) entry which is preliminary data.</text>
</comment>
<dbReference type="AlphaFoldDB" id="A0A2K0TVU6"/>
<accession>A0A2K0TVU6</accession>
<proteinExistence type="predicted"/>
<gene>
    <name evidence="2" type="ORF">THARTR1_09622</name>
</gene>
<name>A0A2K0TVU6_TRIHA</name>
<evidence type="ECO:0000313" key="2">
    <source>
        <dbReference type="EMBL" id="PNP49611.1"/>
    </source>
</evidence>
<feature type="chain" id="PRO_5014466571" evidence="1">
    <location>
        <begin position="30"/>
        <end position="272"/>
    </location>
</feature>
<sequence>MKYNTATLFAAAAALVSITSASTAASAECEHPMAGESGEPGICPMRPVTPMEDPKDEVLADQPPCVEVIVRDNRCHFEPVGTGLGTSVVSGAYQMAAAVCNCSGNSFAQWLDCQSCILENGLADDDVNQIWLQILSGAKSLLCDSSQPTDISSPAPTTPAPVFAPIAPTTTDTYDPYYPPITQAPLDVNQAGPQTFCDEEFSKQQDFSITTVTGITLTASPTNQSFSATALPVPTTAIVPPGLTVETTNGASSFGKPGMALVIVGSLVLAMM</sequence>
<dbReference type="OrthoDB" id="4897659at2759"/>
<reference evidence="2 3" key="1">
    <citation type="submission" date="2017-02" db="EMBL/GenBank/DDBJ databases">
        <title>Genomes of Trichoderma spp. with biocontrol activity.</title>
        <authorList>
            <person name="Gardiner D."/>
            <person name="Kazan K."/>
            <person name="Vos C."/>
            <person name="Harvey P."/>
        </authorList>
    </citation>
    <scope>NUCLEOTIDE SEQUENCE [LARGE SCALE GENOMIC DNA]</scope>
    <source>
        <strain evidence="2 3">Tr1</strain>
    </source>
</reference>
<evidence type="ECO:0000256" key="1">
    <source>
        <dbReference type="SAM" id="SignalP"/>
    </source>
</evidence>
<evidence type="ECO:0000313" key="3">
    <source>
        <dbReference type="Proteomes" id="UP000236290"/>
    </source>
</evidence>
<dbReference type="EMBL" id="MTYI01000181">
    <property type="protein sequence ID" value="PNP49611.1"/>
    <property type="molecule type" value="Genomic_DNA"/>
</dbReference>
<keyword evidence="1" id="KW-0732">Signal</keyword>